<evidence type="ECO:0000259" key="1">
    <source>
        <dbReference type="Pfam" id="PF00085"/>
    </source>
</evidence>
<sequence length="102" mass="11412">MEELPLDKLDERLAAKESFVLFVYTPMCGTCKITGQMLRVVEAALPDVSIDQINLNTAPSLAEKWQITSVPALLLIQSGQVQERYYALHSAAHLYDLLKSFT</sequence>
<dbReference type="InterPro" id="IPR013766">
    <property type="entry name" value="Thioredoxin_domain"/>
</dbReference>
<dbReference type="Pfam" id="PF00085">
    <property type="entry name" value="Thioredoxin"/>
    <property type="match status" value="1"/>
</dbReference>
<dbReference type="RefSeq" id="WP_122915056.1">
    <property type="nucleotide sequence ID" value="NZ_RHHT01000056.1"/>
</dbReference>
<dbReference type="CDD" id="cd02947">
    <property type="entry name" value="TRX_family"/>
    <property type="match status" value="1"/>
</dbReference>
<accession>A0A3M8CBY5</accession>
<name>A0A3M8CBY5_9BACL</name>
<feature type="domain" description="Thioredoxin" evidence="1">
    <location>
        <begin position="8"/>
        <end position="99"/>
    </location>
</feature>
<protein>
    <submittedName>
        <fullName evidence="2">Thioredoxin</fullName>
    </submittedName>
</protein>
<gene>
    <name evidence="2" type="ORF">EDM58_20970</name>
</gene>
<dbReference type="EMBL" id="RHHT01000056">
    <property type="protein sequence ID" value="RNB73262.1"/>
    <property type="molecule type" value="Genomic_DNA"/>
</dbReference>
<dbReference type="AlphaFoldDB" id="A0A3M8CBY5"/>
<organism evidence="2 3">
    <name type="scientific">Brevibacillus panacihumi</name>
    <dbReference type="NCBI Taxonomy" id="497735"/>
    <lineage>
        <taxon>Bacteria</taxon>
        <taxon>Bacillati</taxon>
        <taxon>Bacillota</taxon>
        <taxon>Bacilli</taxon>
        <taxon>Bacillales</taxon>
        <taxon>Paenibacillaceae</taxon>
        <taxon>Brevibacillus</taxon>
    </lineage>
</organism>
<dbReference type="Proteomes" id="UP000281915">
    <property type="component" value="Unassembled WGS sequence"/>
</dbReference>
<proteinExistence type="predicted"/>
<comment type="caution">
    <text evidence="2">The sequence shown here is derived from an EMBL/GenBank/DDBJ whole genome shotgun (WGS) entry which is preliminary data.</text>
</comment>
<dbReference type="Gene3D" id="3.40.30.10">
    <property type="entry name" value="Glutaredoxin"/>
    <property type="match status" value="1"/>
</dbReference>
<evidence type="ECO:0000313" key="2">
    <source>
        <dbReference type="EMBL" id="RNB73262.1"/>
    </source>
</evidence>
<reference evidence="2 3" key="1">
    <citation type="submission" date="2018-10" db="EMBL/GenBank/DDBJ databases">
        <title>Phylogenomics of Brevibacillus.</title>
        <authorList>
            <person name="Dunlap C."/>
        </authorList>
    </citation>
    <scope>NUCLEOTIDE SEQUENCE [LARGE SCALE GENOMIC DNA]</scope>
    <source>
        <strain evidence="2 3">JCM 15085</strain>
    </source>
</reference>
<dbReference type="SUPFAM" id="SSF52833">
    <property type="entry name" value="Thioredoxin-like"/>
    <property type="match status" value="1"/>
</dbReference>
<evidence type="ECO:0000313" key="3">
    <source>
        <dbReference type="Proteomes" id="UP000281915"/>
    </source>
</evidence>
<dbReference type="InterPro" id="IPR036249">
    <property type="entry name" value="Thioredoxin-like_sf"/>
</dbReference>